<gene>
    <name evidence="4" type="primary">spoIIIAF</name>
    <name evidence="4" type="ORF">DNH61_22665</name>
</gene>
<dbReference type="RefSeq" id="WP_111149101.1">
    <property type="nucleotide sequence ID" value="NZ_QKRB01000057.1"/>
</dbReference>
<name>A0A2W1LEE9_9BACL</name>
<protein>
    <submittedName>
        <fullName evidence="4">Stage III sporulation protein AF</fullName>
    </submittedName>
</protein>
<feature type="compositionally biased region" description="Polar residues" evidence="2">
    <location>
        <begin position="164"/>
        <end position="179"/>
    </location>
</feature>
<dbReference type="OrthoDB" id="2375554at2"/>
<keyword evidence="5" id="KW-1185">Reference proteome</keyword>
<feature type="coiled-coil region" evidence="1">
    <location>
        <begin position="84"/>
        <end position="120"/>
    </location>
</feature>
<reference evidence="4 5" key="1">
    <citation type="submission" date="2018-06" db="EMBL/GenBank/DDBJ databases">
        <title>Paenibacillus imtechensis sp. nov.</title>
        <authorList>
            <person name="Pinnaka A.K."/>
            <person name="Singh H."/>
            <person name="Kaur M."/>
        </authorList>
    </citation>
    <scope>NUCLEOTIDE SEQUENCE [LARGE SCALE GENOMIC DNA]</scope>
    <source>
        <strain evidence="4 5">SMB1</strain>
    </source>
</reference>
<keyword evidence="3" id="KW-0472">Membrane</keyword>
<feature type="transmembrane region" description="Helical" evidence="3">
    <location>
        <begin position="34"/>
        <end position="55"/>
    </location>
</feature>
<dbReference type="InterPro" id="IPR014245">
    <property type="entry name" value="Spore_III_AF"/>
</dbReference>
<dbReference type="EMBL" id="QKRB01000057">
    <property type="protein sequence ID" value="PZD93432.1"/>
    <property type="molecule type" value="Genomic_DNA"/>
</dbReference>
<evidence type="ECO:0000313" key="5">
    <source>
        <dbReference type="Proteomes" id="UP000249522"/>
    </source>
</evidence>
<keyword evidence="3" id="KW-1133">Transmembrane helix</keyword>
<dbReference type="Proteomes" id="UP000249522">
    <property type="component" value="Unassembled WGS sequence"/>
</dbReference>
<dbReference type="Pfam" id="PF09581">
    <property type="entry name" value="Spore_III_AF"/>
    <property type="match status" value="1"/>
</dbReference>
<keyword evidence="1" id="KW-0175">Coiled coil</keyword>
<evidence type="ECO:0000256" key="1">
    <source>
        <dbReference type="SAM" id="Coils"/>
    </source>
</evidence>
<proteinExistence type="predicted"/>
<dbReference type="NCBIfam" id="TIGR02896">
    <property type="entry name" value="spore_III_AF"/>
    <property type="match status" value="1"/>
</dbReference>
<evidence type="ECO:0000256" key="3">
    <source>
        <dbReference type="SAM" id="Phobius"/>
    </source>
</evidence>
<evidence type="ECO:0000313" key="4">
    <source>
        <dbReference type="EMBL" id="PZD93432.1"/>
    </source>
</evidence>
<keyword evidence="3" id="KW-0812">Transmembrane</keyword>
<evidence type="ECO:0000256" key="2">
    <source>
        <dbReference type="SAM" id="MobiDB-lite"/>
    </source>
</evidence>
<dbReference type="AlphaFoldDB" id="A0A2W1LEE9"/>
<accession>A0A2W1LEE9</accession>
<feature type="transmembrane region" description="Helical" evidence="3">
    <location>
        <begin position="12"/>
        <end position="28"/>
    </location>
</feature>
<sequence length="251" mass="27626">MMVWLSDWLRQILGIVLLAAVIDLLVPGKAYHRYVRLVLGLLILLAMLSPILSLVKGNADELLEAGLRSWEQASSRDIPRMPSLEDIERRAEELRSKRNEQAAELAARTLEGEIEAAAEQVVGGDVADVAVELLVDKDKGPVLKSVTITMAEIRRDKAEEESSGHTGQASEDARSATSGAVQAAEALPVVIEEIDPVQVERGHSGIQESLPAWNNEEKWTQADAETARVIKELVYQRWGVKPEQIVIRMPA</sequence>
<feature type="region of interest" description="Disordered" evidence="2">
    <location>
        <begin position="155"/>
        <end position="179"/>
    </location>
</feature>
<comment type="caution">
    <text evidence="4">The sequence shown here is derived from an EMBL/GenBank/DDBJ whole genome shotgun (WGS) entry which is preliminary data.</text>
</comment>
<organism evidence="4 5">
    <name type="scientific">Paenibacillus sambharensis</name>
    <dbReference type="NCBI Taxonomy" id="1803190"/>
    <lineage>
        <taxon>Bacteria</taxon>
        <taxon>Bacillati</taxon>
        <taxon>Bacillota</taxon>
        <taxon>Bacilli</taxon>
        <taxon>Bacillales</taxon>
        <taxon>Paenibacillaceae</taxon>
        <taxon>Paenibacillus</taxon>
    </lineage>
</organism>